<protein>
    <recommendedName>
        <fullName evidence="1">Polysaccharide pyruvyl transferase domain-containing protein</fullName>
    </recommendedName>
</protein>
<reference evidence="2 3" key="1">
    <citation type="submission" date="2014-04" db="EMBL/GenBank/DDBJ databases">
        <title>A comprehensive comparison of genomes of Erythrobacter spp. strains.</title>
        <authorList>
            <person name="Zheng Q."/>
        </authorList>
    </citation>
    <scope>NUCLEOTIDE SEQUENCE [LARGE SCALE GENOMIC DNA]</scope>
    <source>
        <strain evidence="2 3">DSM 6997</strain>
    </source>
</reference>
<dbReference type="STRING" id="1044.EH31_16855"/>
<dbReference type="InterPro" id="IPR007345">
    <property type="entry name" value="Polysacch_pyruvyl_Trfase"/>
</dbReference>
<evidence type="ECO:0000259" key="1">
    <source>
        <dbReference type="Pfam" id="PF04230"/>
    </source>
</evidence>
<sequence length="442" mass="48288">MQDQNNTSQPAKRIGLVGTFDVANYGDCLFPYVYMHLLQERIPGVDFSFYSPMAQSAGIMDYGPIRPLPSKLTNVDFPEDALILCGGETIWLGHSAGTFNFPAATLSAYARLWLAPTLAASQGITDFYVHSVGMPNVHQDAPDEIGDALSYATAVSVRDAVTAARLGGRFPVEVDPVFALSTLKTSPEWASEALKWLPDNYEIGRYMVAHISAPYLTNDLGEWCDQVARAAKQMDVPVLLVPVCHFMDDRRTLQTARELLIHKGLDESQIQLAPLESKDIISTAAILGMSAGVITSSLHACVTAVSFGLPFAGYVGKGKAEGKHRQTLMAAGVDFGMAMTIPAICDIFVESVGQDRENNRKAAITTALKAFDSLAQSLERQKGPTKSLSQDTVEKLLLLDLVPTKNWRAELKRTILRWAKKSDVCAKILNARVQARVRRSIL</sequence>
<evidence type="ECO:0000313" key="3">
    <source>
        <dbReference type="Proteomes" id="UP000027647"/>
    </source>
</evidence>
<evidence type="ECO:0000313" key="2">
    <source>
        <dbReference type="EMBL" id="KEO88625.1"/>
    </source>
</evidence>
<feature type="domain" description="Polysaccharide pyruvyl transferase" evidence="1">
    <location>
        <begin position="24"/>
        <end position="313"/>
    </location>
</feature>
<dbReference type="AlphaFoldDB" id="A0A074M7F9"/>
<proteinExistence type="predicted"/>
<dbReference type="EMBL" id="JMIW01000009">
    <property type="protein sequence ID" value="KEO88625.1"/>
    <property type="molecule type" value="Genomic_DNA"/>
</dbReference>
<accession>A0A074M7F9</accession>
<dbReference type="Proteomes" id="UP000027647">
    <property type="component" value="Unassembled WGS sequence"/>
</dbReference>
<comment type="caution">
    <text evidence="2">The sequence shown here is derived from an EMBL/GenBank/DDBJ whole genome shotgun (WGS) entry which is preliminary data.</text>
</comment>
<dbReference type="OrthoDB" id="1425928at2"/>
<dbReference type="RefSeq" id="WP_034962187.1">
    <property type="nucleotide sequence ID" value="NZ_JMIW01000009.1"/>
</dbReference>
<name>A0A074M7F9_ERYLO</name>
<dbReference type="Pfam" id="PF04230">
    <property type="entry name" value="PS_pyruv_trans"/>
    <property type="match status" value="1"/>
</dbReference>
<keyword evidence="3" id="KW-1185">Reference proteome</keyword>
<dbReference type="eggNOG" id="COG2327">
    <property type="taxonomic scope" value="Bacteria"/>
</dbReference>
<organism evidence="2 3">
    <name type="scientific">Erythrobacter longus</name>
    <dbReference type="NCBI Taxonomy" id="1044"/>
    <lineage>
        <taxon>Bacteria</taxon>
        <taxon>Pseudomonadati</taxon>
        <taxon>Pseudomonadota</taxon>
        <taxon>Alphaproteobacteria</taxon>
        <taxon>Sphingomonadales</taxon>
        <taxon>Erythrobacteraceae</taxon>
        <taxon>Erythrobacter/Porphyrobacter group</taxon>
        <taxon>Erythrobacter</taxon>
    </lineage>
</organism>
<gene>
    <name evidence="2" type="ORF">EH31_16855</name>
</gene>